<proteinExistence type="predicted"/>
<gene>
    <name evidence="2" type="ORF">DCHRY22_LOCUS2254</name>
</gene>
<dbReference type="EMBL" id="CAKASE010000045">
    <property type="protein sequence ID" value="CAG9560624.1"/>
    <property type="molecule type" value="Genomic_DNA"/>
</dbReference>
<feature type="region of interest" description="Disordered" evidence="1">
    <location>
        <begin position="69"/>
        <end position="96"/>
    </location>
</feature>
<feature type="region of interest" description="Disordered" evidence="1">
    <location>
        <begin position="1"/>
        <end position="22"/>
    </location>
</feature>
<protein>
    <submittedName>
        <fullName evidence="2">(African queen) hypothetical protein</fullName>
    </submittedName>
</protein>
<keyword evidence="3" id="KW-1185">Reference proteome</keyword>
<comment type="caution">
    <text evidence="2">The sequence shown here is derived from an EMBL/GenBank/DDBJ whole genome shotgun (WGS) entry which is preliminary data.</text>
</comment>
<evidence type="ECO:0000313" key="3">
    <source>
        <dbReference type="Proteomes" id="UP000789524"/>
    </source>
</evidence>
<name>A0A8J2VQ28_9NEOP</name>
<organism evidence="2 3">
    <name type="scientific">Danaus chrysippus</name>
    <name type="common">African queen</name>
    <dbReference type="NCBI Taxonomy" id="151541"/>
    <lineage>
        <taxon>Eukaryota</taxon>
        <taxon>Metazoa</taxon>
        <taxon>Ecdysozoa</taxon>
        <taxon>Arthropoda</taxon>
        <taxon>Hexapoda</taxon>
        <taxon>Insecta</taxon>
        <taxon>Pterygota</taxon>
        <taxon>Neoptera</taxon>
        <taxon>Endopterygota</taxon>
        <taxon>Lepidoptera</taxon>
        <taxon>Glossata</taxon>
        <taxon>Ditrysia</taxon>
        <taxon>Papilionoidea</taxon>
        <taxon>Nymphalidae</taxon>
        <taxon>Danainae</taxon>
        <taxon>Danaini</taxon>
        <taxon>Danaina</taxon>
        <taxon>Danaus</taxon>
        <taxon>Anosia</taxon>
    </lineage>
</organism>
<reference evidence="2" key="1">
    <citation type="submission" date="2021-09" db="EMBL/GenBank/DDBJ databases">
        <authorList>
            <person name="Martin H S."/>
        </authorList>
    </citation>
    <scope>NUCLEOTIDE SEQUENCE</scope>
</reference>
<sequence>MAKEMKSLKSPSPIKRHVNPRGSIKVLKQLRIVRLQNGHAYGRAAKQSPVRPAPSSHEFSLMHQSPALGENLTAPHQRTRVGSNPRWPPGNPRLAKDIIILETKAPQTPEGP</sequence>
<dbReference type="Proteomes" id="UP000789524">
    <property type="component" value="Unassembled WGS sequence"/>
</dbReference>
<accession>A0A8J2VQ28</accession>
<evidence type="ECO:0000256" key="1">
    <source>
        <dbReference type="SAM" id="MobiDB-lite"/>
    </source>
</evidence>
<dbReference type="AlphaFoldDB" id="A0A8J2VQ28"/>
<evidence type="ECO:0000313" key="2">
    <source>
        <dbReference type="EMBL" id="CAG9560624.1"/>
    </source>
</evidence>